<dbReference type="CDD" id="cd05244">
    <property type="entry name" value="BVR-B_like_SDR_a"/>
    <property type="match status" value="1"/>
</dbReference>
<protein>
    <submittedName>
        <fullName evidence="2">Epimerase</fullName>
    </submittedName>
</protein>
<dbReference type="InterPro" id="IPR036291">
    <property type="entry name" value="NAD(P)-bd_dom_sf"/>
</dbReference>
<dbReference type="SUPFAM" id="SSF51735">
    <property type="entry name" value="NAD(P)-binding Rossmann-fold domains"/>
    <property type="match status" value="1"/>
</dbReference>
<dbReference type="InterPro" id="IPR016040">
    <property type="entry name" value="NAD(P)-bd_dom"/>
</dbReference>
<evidence type="ECO:0000313" key="2">
    <source>
        <dbReference type="EMBL" id="AOM77277.1"/>
    </source>
</evidence>
<proteinExistence type="predicted"/>
<feature type="domain" description="NAD(P)-binding" evidence="1">
    <location>
        <begin position="7"/>
        <end position="200"/>
    </location>
</feature>
<dbReference type="EMBL" id="CP017141">
    <property type="protein sequence ID" value="AOM77277.1"/>
    <property type="molecule type" value="Genomic_DNA"/>
</dbReference>
<organism evidence="2 3">
    <name type="scientific">Pedobacter steynii</name>
    <dbReference type="NCBI Taxonomy" id="430522"/>
    <lineage>
        <taxon>Bacteria</taxon>
        <taxon>Pseudomonadati</taxon>
        <taxon>Bacteroidota</taxon>
        <taxon>Sphingobacteriia</taxon>
        <taxon>Sphingobacteriales</taxon>
        <taxon>Sphingobacteriaceae</taxon>
        <taxon>Pedobacter</taxon>
    </lineage>
</organism>
<dbReference type="GO" id="GO:0004074">
    <property type="term" value="F:biliverdin reductase [NAD(P)H] activity"/>
    <property type="evidence" value="ECO:0007669"/>
    <property type="project" value="TreeGrafter"/>
</dbReference>
<evidence type="ECO:0000259" key="1">
    <source>
        <dbReference type="Pfam" id="PF13460"/>
    </source>
</evidence>
<dbReference type="RefSeq" id="WP_069378968.1">
    <property type="nucleotide sequence ID" value="NZ_CP017141.1"/>
</dbReference>
<dbReference type="Proteomes" id="UP000094313">
    <property type="component" value="Chromosome"/>
</dbReference>
<dbReference type="OrthoDB" id="9790734at2"/>
<sequence>MKLLIFGSTGGTGRHIVEQALEQGHTVTAFVRDPSKLDFIHPNLITIQGDVMNPAAIVPAMHGQDAVLSALGSPANKVGVLRSQGTKNIIDAMESTGVSRFICQTSLGYGDSLKVLNRTPLIFKYVIVPFILRKAFKDHEIQESYVKKSKLDWVIVRPGNLTDTPKTGRYRHGFAATDKNIQVKVSRADVADFMLKQLDDQTYVHQTPGVSY</sequence>
<dbReference type="Gene3D" id="3.40.50.720">
    <property type="entry name" value="NAD(P)-binding Rossmann-like Domain"/>
    <property type="match status" value="1"/>
</dbReference>
<dbReference type="PANTHER" id="PTHR43355:SF2">
    <property type="entry name" value="FLAVIN REDUCTASE (NADPH)"/>
    <property type="match status" value="1"/>
</dbReference>
<name>A0A1D7QF58_9SPHI</name>
<keyword evidence="3" id="KW-1185">Reference proteome</keyword>
<dbReference type="KEGG" id="psty:BFS30_08945"/>
<dbReference type="AlphaFoldDB" id="A0A1D7QF58"/>
<dbReference type="Pfam" id="PF13460">
    <property type="entry name" value="NAD_binding_10"/>
    <property type="match status" value="1"/>
</dbReference>
<reference evidence="2 3" key="1">
    <citation type="submission" date="2016-08" db="EMBL/GenBank/DDBJ databases">
        <authorList>
            <person name="Seilhamer J.J."/>
        </authorList>
    </citation>
    <scope>NUCLEOTIDE SEQUENCE [LARGE SCALE GENOMIC DNA]</scope>
    <source>
        <strain evidence="2 3">DX4</strain>
    </source>
</reference>
<dbReference type="GO" id="GO:0042602">
    <property type="term" value="F:riboflavin reductase (NADPH) activity"/>
    <property type="evidence" value="ECO:0007669"/>
    <property type="project" value="TreeGrafter"/>
</dbReference>
<dbReference type="PANTHER" id="PTHR43355">
    <property type="entry name" value="FLAVIN REDUCTASE (NADPH)"/>
    <property type="match status" value="1"/>
</dbReference>
<dbReference type="InterPro" id="IPR051606">
    <property type="entry name" value="Polyketide_Oxido-like"/>
</dbReference>
<gene>
    <name evidence="2" type="ORF">BFS30_08945</name>
</gene>
<evidence type="ECO:0000313" key="3">
    <source>
        <dbReference type="Proteomes" id="UP000094313"/>
    </source>
</evidence>
<accession>A0A1D7QF58</accession>